<gene>
    <name evidence="1" type="ORF">CMV_016551</name>
</gene>
<dbReference type="AlphaFoldDB" id="A0A8J4R7L4"/>
<comment type="caution">
    <text evidence="1">The sequence shown here is derived from an EMBL/GenBank/DDBJ whole genome shotgun (WGS) entry which is preliminary data.</text>
</comment>
<name>A0A8J4R7L4_9ROSI</name>
<evidence type="ECO:0000313" key="2">
    <source>
        <dbReference type="Proteomes" id="UP000737018"/>
    </source>
</evidence>
<dbReference type="Proteomes" id="UP000737018">
    <property type="component" value="Unassembled WGS sequence"/>
</dbReference>
<sequence length="115" mass="13115">MNEPLSRLFCWSSSPPMPFESFLLRFAQATIPSPLSRIAFSSLFYFSIADFQLQNPTDKIQTLTFLISRHFCSVTAVDPNLLTVAIPSSSSEFRHTPPLRHGRRKNNRFFTCGVE</sequence>
<dbReference type="EMBL" id="JRKL02002531">
    <property type="protein sequence ID" value="KAF3958561.1"/>
    <property type="molecule type" value="Genomic_DNA"/>
</dbReference>
<protein>
    <submittedName>
        <fullName evidence="1">Uncharacterized protein</fullName>
    </submittedName>
</protein>
<accession>A0A8J4R7L4</accession>
<proteinExistence type="predicted"/>
<keyword evidence="2" id="KW-1185">Reference proteome</keyword>
<evidence type="ECO:0000313" key="1">
    <source>
        <dbReference type="EMBL" id="KAF3958561.1"/>
    </source>
</evidence>
<reference evidence="1" key="1">
    <citation type="submission" date="2020-03" db="EMBL/GenBank/DDBJ databases">
        <title>Castanea mollissima Vanexum genome sequencing.</title>
        <authorList>
            <person name="Staton M."/>
        </authorList>
    </citation>
    <scope>NUCLEOTIDE SEQUENCE</scope>
    <source>
        <tissue evidence="1">Leaf</tissue>
    </source>
</reference>
<organism evidence="1 2">
    <name type="scientific">Castanea mollissima</name>
    <name type="common">Chinese chestnut</name>
    <dbReference type="NCBI Taxonomy" id="60419"/>
    <lineage>
        <taxon>Eukaryota</taxon>
        <taxon>Viridiplantae</taxon>
        <taxon>Streptophyta</taxon>
        <taxon>Embryophyta</taxon>
        <taxon>Tracheophyta</taxon>
        <taxon>Spermatophyta</taxon>
        <taxon>Magnoliopsida</taxon>
        <taxon>eudicotyledons</taxon>
        <taxon>Gunneridae</taxon>
        <taxon>Pentapetalae</taxon>
        <taxon>rosids</taxon>
        <taxon>fabids</taxon>
        <taxon>Fagales</taxon>
        <taxon>Fagaceae</taxon>
        <taxon>Castanea</taxon>
    </lineage>
</organism>